<accession>A0ABT3ZWN9</accession>
<keyword evidence="2" id="KW-1185">Reference proteome</keyword>
<gene>
    <name evidence="1" type="ORF">OV287_04790</name>
</gene>
<comment type="caution">
    <text evidence="1">The sequence shown here is derived from an EMBL/GenBank/DDBJ whole genome shotgun (WGS) entry which is preliminary data.</text>
</comment>
<evidence type="ECO:0000313" key="1">
    <source>
        <dbReference type="EMBL" id="MCY1073793.1"/>
    </source>
</evidence>
<name>A0ABT3ZWN9_9BACT</name>
<dbReference type="EMBL" id="JAPNKA010000001">
    <property type="protein sequence ID" value="MCY1073793.1"/>
    <property type="molecule type" value="Genomic_DNA"/>
</dbReference>
<reference evidence="1 2" key="1">
    <citation type="submission" date="2022-11" db="EMBL/GenBank/DDBJ databases">
        <title>Minimal conservation of predation-associated metabolite biosynthetic gene clusters underscores biosynthetic potential of Myxococcota including descriptions for ten novel species: Archangium lansinium sp. nov., Myxococcus landrumus sp. nov., Nannocystis bai.</title>
        <authorList>
            <person name="Ahearne A."/>
            <person name="Stevens C."/>
            <person name="Phillips K."/>
        </authorList>
    </citation>
    <scope>NUCLEOTIDE SEQUENCE [LARGE SCALE GENOMIC DNA]</scope>
    <source>
        <strain evidence="1 2">MIWBW</strain>
    </source>
</reference>
<dbReference type="RefSeq" id="WP_267532785.1">
    <property type="nucleotide sequence ID" value="NZ_JAPNKA010000001.1"/>
</dbReference>
<evidence type="ECO:0000313" key="2">
    <source>
        <dbReference type="Proteomes" id="UP001207654"/>
    </source>
</evidence>
<protein>
    <submittedName>
        <fullName evidence="1">Uncharacterized protein</fullName>
    </submittedName>
</protein>
<dbReference type="Proteomes" id="UP001207654">
    <property type="component" value="Unassembled WGS sequence"/>
</dbReference>
<sequence>MTPTLLALLSRMEPPLAASSAGFSMGARSSVSTWVPLFKPGSDNAPVAPWVDNAR</sequence>
<proteinExistence type="predicted"/>
<organism evidence="1 2">
    <name type="scientific">Archangium lansingense</name>
    <dbReference type="NCBI Taxonomy" id="2995310"/>
    <lineage>
        <taxon>Bacteria</taxon>
        <taxon>Pseudomonadati</taxon>
        <taxon>Myxococcota</taxon>
        <taxon>Myxococcia</taxon>
        <taxon>Myxococcales</taxon>
        <taxon>Cystobacterineae</taxon>
        <taxon>Archangiaceae</taxon>
        <taxon>Archangium</taxon>
    </lineage>
</organism>